<dbReference type="InterPro" id="IPR050438">
    <property type="entry name" value="LMW_PTPase"/>
</dbReference>
<accession>A0A291BZ00</accession>
<dbReference type="AlphaFoldDB" id="A0A291BZ00"/>
<dbReference type="SUPFAM" id="SSF52788">
    <property type="entry name" value="Phosphotyrosine protein phosphatases I"/>
    <property type="match status" value="1"/>
</dbReference>
<dbReference type="Proteomes" id="UP000243591">
    <property type="component" value="Chromosome"/>
</dbReference>
<dbReference type="KEGG" id="bths:CNY62_08560"/>
<organism evidence="8 9">
    <name type="scientific">Brochothrix thermosphacta</name>
    <name type="common">Microbacterium thermosphactum</name>
    <dbReference type="NCBI Taxonomy" id="2756"/>
    <lineage>
        <taxon>Bacteria</taxon>
        <taxon>Bacillati</taxon>
        <taxon>Bacillota</taxon>
        <taxon>Bacilli</taxon>
        <taxon>Bacillales</taxon>
        <taxon>Listeriaceae</taxon>
        <taxon>Brochothrix</taxon>
    </lineage>
</organism>
<name>A0A291BZ00_BROTH</name>
<evidence type="ECO:0000256" key="1">
    <source>
        <dbReference type="ARBA" id="ARBA00011063"/>
    </source>
</evidence>
<evidence type="ECO:0000256" key="2">
    <source>
        <dbReference type="ARBA" id="ARBA00013064"/>
    </source>
</evidence>
<dbReference type="InterPro" id="IPR017867">
    <property type="entry name" value="Tyr_phospatase_low_mol_wt"/>
</dbReference>
<protein>
    <recommendedName>
        <fullName evidence="2">protein-tyrosine-phosphatase</fullName>
        <ecNumber evidence="2">3.1.3.48</ecNumber>
    </recommendedName>
</protein>
<dbReference type="EC" id="3.1.3.48" evidence="2"/>
<evidence type="ECO:0000256" key="5">
    <source>
        <dbReference type="ARBA" id="ARBA00051722"/>
    </source>
</evidence>
<dbReference type="OrthoDB" id="9784339at2"/>
<dbReference type="EMBL" id="CP023483">
    <property type="protein sequence ID" value="ATF26429.1"/>
    <property type="molecule type" value="Genomic_DNA"/>
</dbReference>
<dbReference type="STRING" id="2756.BFR44_08800"/>
<dbReference type="PANTHER" id="PTHR11717">
    <property type="entry name" value="LOW MOLECULAR WEIGHT PROTEIN TYROSINE PHOSPHATASE"/>
    <property type="match status" value="1"/>
</dbReference>
<dbReference type="InterPro" id="IPR023485">
    <property type="entry name" value="Ptyr_pPase"/>
</dbReference>
<comment type="similarity">
    <text evidence="1">Belongs to the low molecular weight phosphotyrosine protein phosphatase family.</text>
</comment>
<dbReference type="GO" id="GO:0004725">
    <property type="term" value="F:protein tyrosine phosphatase activity"/>
    <property type="evidence" value="ECO:0007669"/>
    <property type="project" value="UniProtKB-EC"/>
</dbReference>
<feature type="active site" description="Nucleophile" evidence="6">
    <location>
        <position position="16"/>
    </location>
</feature>
<feature type="active site" evidence="6">
    <location>
        <position position="22"/>
    </location>
</feature>
<dbReference type="Pfam" id="PF01451">
    <property type="entry name" value="LMWPc"/>
    <property type="match status" value="1"/>
</dbReference>
<comment type="catalytic activity">
    <reaction evidence="5">
        <text>O-phospho-L-tyrosyl-[protein] + H2O = L-tyrosyl-[protein] + phosphate</text>
        <dbReference type="Rhea" id="RHEA:10684"/>
        <dbReference type="Rhea" id="RHEA-COMP:10136"/>
        <dbReference type="Rhea" id="RHEA-COMP:20101"/>
        <dbReference type="ChEBI" id="CHEBI:15377"/>
        <dbReference type="ChEBI" id="CHEBI:43474"/>
        <dbReference type="ChEBI" id="CHEBI:46858"/>
        <dbReference type="ChEBI" id="CHEBI:61978"/>
        <dbReference type="EC" id="3.1.3.48"/>
    </reaction>
</comment>
<feature type="domain" description="Phosphotyrosine protein phosphatase I" evidence="7">
    <location>
        <begin position="10"/>
        <end position="155"/>
    </location>
</feature>
<evidence type="ECO:0000313" key="9">
    <source>
        <dbReference type="Proteomes" id="UP000243591"/>
    </source>
</evidence>
<sequence length="161" mass="18127">MNGGIDMTQPNVLFVCLGNICRSTMAEAIFRNETIIRNLNYISDSAGTGDWHIGKEPHSGTREKLIENNISYADIYARQINVKDFDVYDYIIAMDSQNLKDIQALAPSNYIGELHTLLHFSPNTNLVDVPDPYYTGDFQETFNLITDAMPGLFNALQKNSK</sequence>
<gene>
    <name evidence="8" type="ORF">CNY62_08560</name>
</gene>
<evidence type="ECO:0000256" key="3">
    <source>
        <dbReference type="ARBA" id="ARBA00022801"/>
    </source>
</evidence>
<keyword evidence="9" id="KW-1185">Reference proteome</keyword>
<proteinExistence type="inferred from homology"/>
<evidence type="ECO:0000259" key="7">
    <source>
        <dbReference type="SMART" id="SM00226"/>
    </source>
</evidence>
<evidence type="ECO:0000256" key="6">
    <source>
        <dbReference type="PIRSR" id="PIRSR617867-1"/>
    </source>
</evidence>
<dbReference type="SMART" id="SM00226">
    <property type="entry name" value="LMWPc"/>
    <property type="match status" value="1"/>
</dbReference>
<reference evidence="8 9" key="1">
    <citation type="submission" date="2017-09" db="EMBL/GenBank/DDBJ databases">
        <title>Complete Genome Sequences of Two Strains of the Meat Spoilage Bacterium Brochothrix thermosphacta Isolated from Ground Chicken.</title>
        <authorList>
            <person name="Paoli G.C."/>
            <person name="Wijey C."/>
            <person name="Chen C.-Y."/>
            <person name="Nguyen L."/>
            <person name="Yan X."/>
            <person name="Irwin P.L."/>
        </authorList>
    </citation>
    <scope>NUCLEOTIDE SEQUENCE [LARGE SCALE GENOMIC DNA]</scope>
    <source>
        <strain evidence="8 9">BI</strain>
    </source>
</reference>
<dbReference type="PRINTS" id="PR00719">
    <property type="entry name" value="LMWPTPASE"/>
</dbReference>
<keyword evidence="3" id="KW-0378">Hydrolase</keyword>
<feature type="active site" description="Proton donor" evidence="6">
    <location>
        <position position="131"/>
    </location>
</feature>
<dbReference type="Gene3D" id="3.40.50.2300">
    <property type="match status" value="1"/>
</dbReference>
<dbReference type="CDD" id="cd16343">
    <property type="entry name" value="LMWPTP"/>
    <property type="match status" value="1"/>
</dbReference>
<evidence type="ECO:0000313" key="8">
    <source>
        <dbReference type="EMBL" id="ATF26429.1"/>
    </source>
</evidence>
<dbReference type="InterPro" id="IPR036196">
    <property type="entry name" value="Ptyr_pPase_sf"/>
</dbReference>
<evidence type="ECO:0000256" key="4">
    <source>
        <dbReference type="ARBA" id="ARBA00022912"/>
    </source>
</evidence>
<dbReference type="PANTHER" id="PTHR11717:SF7">
    <property type="entry name" value="LOW MOLECULAR WEIGHT PHOSPHOTYROSINE PROTEIN PHOSPHATASE"/>
    <property type="match status" value="1"/>
</dbReference>
<keyword evidence="4" id="KW-0904">Protein phosphatase</keyword>